<dbReference type="PANTHER" id="PTHR38790">
    <property type="entry name" value="2EXR DOMAIN-CONTAINING PROTEIN-RELATED"/>
    <property type="match status" value="1"/>
</dbReference>
<name>A0A8H4WXA1_9HYPO</name>
<accession>A0A8H4WXA1</accession>
<proteinExistence type="predicted"/>
<reference evidence="2" key="1">
    <citation type="journal article" date="2020" name="BMC Genomics">
        <title>Correction to: Identification and distribution of gene clusters required for synthesis of sphingolipid metabolism inhibitors in diverse species of the filamentous fungus Fusarium.</title>
        <authorList>
            <person name="Kim H.S."/>
            <person name="Lohmar J.M."/>
            <person name="Busman M."/>
            <person name="Brown D.W."/>
            <person name="Naumann T.A."/>
            <person name="Divon H.H."/>
            <person name="Lysoe E."/>
            <person name="Uhlig S."/>
            <person name="Proctor R.H."/>
        </authorList>
    </citation>
    <scope>NUCLEOTIDE SEQUENCE</scope>
    <source>
        <strain evidence="2">NRRL 20472</strain>
    </source>
</reference>
<feature type="domain" description="DUF7730" evidence="1">
    <location>
        <begin position="11"/>
        <end position="144"/>
    </location>
</feature>
<dbReference type="Pfam" id="PF24864">
    <property type="entry name" value="DUF7730"/>
    <property type="match status" value="2"/>
</dbReference>
<protein>
    <recommendedName>
        <fullName evidence="1">DUF7730 domain-containing protein</fullName>
    </recommendedName>
</protein>
<dbReference type="InterPro" id="IPR056632">
    <property type="entry name" value="DUF7730"/>
</dbReference>
<reference evidence="2" key="2">
    <citation type="submission" date="2020-05" db="EMBL/GenBank/DDBJ databases">
        <authorList>
            <person name="Kim H.-S."/>
            <person name="Proctor R.H."/>
            <person name="Brown D.W."/>
        </authorList>
    </citation>
    <scope>NUCLEOTIDE SEQUENCE</scope>
    <source>
        <strain evidence="2">NRRL 20472</strain>
    </source>
</reference>
<sequence length="493" mass="57333">MTIEFKEGNAQRGSLFTKLLPEIRRQIFTELFGSSRVHVIFRGSSKVYKRDGHPKAPIPGWCHCVCRKTQATLPHAHSEETQKWCRLATNVLFTCKWAYQSGIGVLHSTNTFMFSGFQDFFMFDICVEHRSYIRAIDLYFSHRHISHLWGELIMVSTMSTEWWTFEIVRMRFIENSRASDVSWYTEESLNKLMKQLKLAMEALLGNLWNWGRCELFLPAEMETAVKMDRASDRNGWGKSHCDFNIKATNAYKGYGPDSGDEYYHKLREPLDQRESPLFAKLNYDIREMIYRELFGRFRLRIYTRVPAWIALRNGGWKHFIYARNPLMPDAAIRERRFLSAGVLFTCKKAYDEGVSILYGSNTFAFATSAKYYYFIRQCPERIFLLRSCEFHCKLCVPGPDLALDFDSFTSALEAFGRPRMKVSLQLRLHPASPSPTSIQNCAERIIKTLERFMSVQQVIGVIILPSGLKEVTRQLVEKHGSRISFAFMEKALE</sequence>
<dbReference type="AlphaFoldDB" id="A0A8H4WXA1"/>
<evidence type="ECO:0000313" key="3">
    <source>
        <dbReference type="Proteomes" id="UP000622797"/>
    </source>
</evidence>
<organism evidence="2 3">
    <name type="scientific">Fusarium sarcochroum</name>
    <dbReference type="NCBI Taxonomy" id="1208366"/>
    <lineage>
        <taxon>Eukaryota</taxon>
        <taxon>Fungi</taxon>
        <taxon>Dikarya</taxon>
        <taxon>Ascomycota</taxon>
        <taxon>Pezizomycotina</taxon>
        <taxon>Sordariomycetes</taxon>
        <taxon>Hypocreomycetidae</taxon>
        <taxon>Hypocreales</taxon>
        <taxon>Nectriaceae</taxon>
        <taxon>Fusarium</taxon>
        <taxon>Fusarium lateritium species complex</taxon>
    </lineage>
</organism>
<dbReference type="Proteomes" id="UP000622797">
    <property type="component" value="Unassembled WGS sequence"/>
</dbReference>
<evidence type="ECO:0000259" key="1">
    <source>
        <dbReference type="Pfam" id="PF24864"/>
    </source>
</evidence>
<comment type="caution">
    <text evidence="2">The sequence shown here is derived from an EMBL/GenBank/DDBJ whole genome shotgun (WGS) entry which is preliminary data.</text>
</comment>
<dbReference type="EMBL" id="JABEXW010000820">
    <property type="protein sequence ID" value="KAF4954228.1"/>
    <property type="molecule type" value="Genomic_DNA"/>
</dbReference>
<keyword evidence="3" id="KW-1185">Reference proteome</keyword>
<evidence type="ECO:0000313" key="2">
    <source>
        <dbReference type="EMBL" id="KAF4954228.1"/>
    </source>
</evidence>
<feature type="domain" description="DUF7730" evidence="1">
    <location>
        <begin position="271"/>
        <end position="381"/>
    </location>
</feature>
<gene>
    <name evidence="2" type="ORF">FSARC_12198</name>
</gene>
<dbReference type="OrthoDB" id="4757095at2759"/>